<feature type="chain" id="PRO_5012724150" description="Ribosomal protein S17" evidence="5">
    <location>
        <begin position="20"/>
        <end position="567"/>
    </location>
</feature>
<dbReference type="GO" id="GO:1990904">
    <property type="term" value="C:ribonucleoprotein complex"/>
    <property type="evidence" value="ECO:0007669"/>
    <property type="project" value="UniProtKB-KW"/>
</dbReference>
<dbReference type="PANTHER" id="PTHR34587:SF2">
    <property type="entry name" value="G-PROTEIN COUPLED RECEPTORS FAMILY 1 PROFILE DOMAIN-CONTAINING PROTEIN"/>
    <property type="match status" value="1"/>
</dbReference>
<evidence type="ECO:0000313" key="7">
    <source>
        <dbReference type="Proteomes" id="UP000182658"/>
    </source>
</evidence>
<keyword evidence="5" id="KW-0732">Signal</keyword>
<dbReference type="Proteomes" id="UP000182658">
    <property type="component" value="Unassembled WGS sequence"/>
</dbReference>
<reference evidence="6 7" key="1">
    <citation type="submission" date="2016-10" db="EMBL/GenBank/DDBJ databases">
        <title>Draft genome sequence of Coniochaeta ligniaria NRRL30616, a lignocellulolytic fungus for bioabatement of inhibitors in plant biomass hydrolysates.</title>
        <authorList>
            <consortium name="DOE Joint Genome Institute"/>
            <person name="Jimenez D.J."/>
            <person name="Hector R.E."/>
            <person name="Riley R."/>
            <person name="Sun H."/>
            <person name="Grigoriev I.V."/>
            <person name="Van Elsas J.D."/>
            <person name="Nichols N.N."/>
        </authorList>
    </citation>
    <scope>NUCLEOTIDE SEQUENCE [LARGE SCALE GENOMIC DNA]</scope>
    <source>
        <strain evidence="6 7">NRRL 30616</strain>
    </source>
</reference>
<protein>
    <recommendedName>
        <fullName evidence="8">Ribosomal protein S17</fullName>
    </recommendedName>
</protein>
<proteinExistence type="inferred from homology"/>
<feature type="compositionally biased region" description="Polar residues" evidence="4">
    <location>
        <begin position="554"/>
        <end position="567"/>
    </location>
</feature>
<dbReference type="CDD" id="cd00364">
    <property type="entry name" value="Ribosomal_uS17"/>
    <property type="match status" value="1"/>
</dbReference>
<keyword evidence="2" id="KW-0689">Ribosomal protein</keyword>
<dbReference type="OrthoDB" id="2336871at2759"/>
<dbReference type="EMBL" id="KV875100">
    <property type="protein sequence ID" value="OIW26787.1"/>
    <property type="molecule type" value="Genomic_DNA"/>
</dbReference>
<dbReference type="InterPro" id="IPR053216">
    <property type="entry name" value="Appressorial_penetr-assoc"/>
</dbReference>
<dbReference type="PANTHER" id="PTHR34587">
    <property type="entry name" value="VWFA DOMAIN-CONTAINING PROTEIN"/>
    <property type="match status" value="1"/>
</dbReference>
<keyword evidence="7" id="KW-1185">Reference proteome</keyword>
<dbReference type="InterPro" id="IPR000266">
    <property type="entry name" value="Ribosomal_uS17"/>
</dbReference>
<dbReference type="Pfam" id="PF00366">
    <property type="entry name" value="Ribosomal_S17"/>
    <property type="match status" value="1"/>
</dbReference>
<evidence type="ECO:0000256" key="2">
    <source>
        <dbReference type="ARBA" id="ARBA00022980"/>
    </source>
</evidence>
<evidence type="ECO:0000256" key="3">
    <source>
        <dbReference type="ARBA" id="ARBA00023274"/>
    </source>
</evidence>
<gene>
    <name evidence="6" type="ORF">CONLIGDRAFT_581542</name>
</gene>
<dbReference type="InterPro" id="IPR012340">
    <property type="entry name" value="NA-bd_OB-fold"/>
</dbReference>
<dbReference type="AlphaFoldDB" id="A0A1J7IHP1"/>
<feature type="region of interest" description="Disordered" evidence="4">
    <location>
        <begin position="24"/>
        <end position="67"/>
    </location>
</feature>
<evidence type="ECO:0000256" key="1">
    <source>
        <dbReference type="ARBA" id="ARBA00010254"/>
    </source>
</evidence>
<comment type="similarity">
    <text evidence="1">Belongs to the universal ribosomal protein uS17 family.</text>
</comment>
<dbReference type="GO" id="GO:0006412">
    <property type="term" value="P:translation"/>
    <property type="evidence" value="ECO:0007669"/>
    <property type="project" value="InterPro"/>
</dbReference>
<feature type="region of interest" description="Disordered" evidence="4">
    <location>
        <begin position="506"/>
        <end position="567"/>
    </location>
</feature>
<evidence type="ECO:0000256" key="5">
    <source>
        <dbReference type="SAM" id="SignalP"/>
    </source>
</evidence>
<dbReference type="GO" id="GO:0005840">
    <property type="term" value="C:ribosome"/>
    <property type="evidence" value="ECO:0007669"/>
    <property type="project" value="UniProtKB-KW"/>
</dbReference>
<evidence type="ECO:0000256" key="4">
    <source>
        <dbReference type="SAM" id="MobiDB-lite"/>
    </source>
</evidence>
<dbReference type="Gene3D" id="2.40.50.140">
    <property type="entry name" value="Nucleic acid-binding proteins"/>
    <property type="match status" value="1"/>
</dbReference>
<sequence length="567" mass="58090">MVKIATFLSAAAVFAVSLAQNNANGQGQNQGKRQNNNNNANGQDNAGKNGANNNNAQASAVQQQGADGTSLNANAVQTGSFFDGSASLGADAGQALSLTDKANFINFCSGKTLTNGLQITTGSCNGIVMGDIPAKNQMVSTVILNPQDGQTIEAGKDFNITVQVANLAAGSFTNAVATYYAAPQTLKGGVIVGHTHVTVQDLGGSLNPKQPLDATQFAFFKGINDAGNGQGTLQAEVTGGLPEGNFRVCTLTSASNHQPVVMPVAQRGAQDDCTRFTVKGAGGAVNEAANNGAKGQAAAQSAQDAVNAGPGALTTGAAAAANTAAAAAGNSANNAAAAGNNTSSTNNNNASSSSSSSSSSSRGRNSSRGNSNSSSNNSSSSNNNSSSSAKTNALHGTRFAGHGRVGHRCGRVGEPTSKLGIFMFSARKSFRELHGVVVTAGLMQRTVKVRVGGQAWNGKLKKFFDDPKTFLVHDPNDSLRTGDVVAITPGYRRSKQKRHVVKHIIAPSGTPIEARPPVPTEEERWAADTARKAAKDERRAGKQHNSAVPRPTRDSNSGEIVSNSDVD</sequence>
<accession>A0A1J7IHP1</accession>
<feature type="compositionally biased region" description="Basic and acidic residues" evidence="4">
    <location>
        <begin position="521"/>
        <end position="540"/>
    </location>
</feature>
<keyword evidence="3" id="KW-0687">Ribonucleoprotein</keyword>
<dbReference type="InParanoid" id="A0A1J7IHP1"/>
<feature type="region of interest" description="Disordered" evidence="4">
    <location>
        <begin position="338"/>
        <end position="391"/>
    </location>
</feature>
<dbReference type="STRING" id="1408157.A0A1J7IHP1"/>
<feature type="compositionally biased region" description="Low complexity" evidence="4">
    <location>
        <begin position="338"/>
        <end position="389"/>
    </location>
</feature>
<evidence type="ECO:0000313" key="6">
    <source>
        <dbReference type="EMBL" id="OIW26787.1"/>
    </source>
</evidence>
<dbReference type="SUPFAM" id="SSF50249">
    <property type="entry name" value="Nucleic acid-binding proteins"/>
    <property type="match status" value="1"/>
</dbReference>
<feature type="signal peptide" evidence="5">
    <location>
        <begin position="1"/>
        <end position="19"/>
    </location>
</feature>
<dbReference type="GO" id="GO:0003735">
    <property type="term" value="F:structural constituent of ribosome"/>
    <property type="evidence" value="ECO:0007669"/>
    <property type="project" value="InterPro"/>
</dbReference>
<name>A0A1J7IHP1_9PEZI</name>
<evidence type="ECO:0008006" key="8">
    <source>
        <dbReference type="Google" id="ProtNLM"/>
    </source>
</evidence>
<organism evidence="6 7">
    <name type="scientific">Coniochaeta ligniaria NRRL 30616</name>
    <dbReference type="NCBI Taxonomy" id="1408157"/>
    <lineage>
        <taxon>Eukaryota</taxon>
        <taxon>Fungi</taxon>
        <taxon>Dikarya</taxon>
        <taxon>Ascomycota</taxon>
        <taxon>Pezizomycotina</taxon>
        <taxon>Sordariomycetes</taxon>
        <taxon>Sordariomycetidae</taxon>
        <taxon>Coniochaetales</taxon>
        <taxon>Coniochaetaceae</taxon>
        <taxon>Coniochaeta</taxon>
    </lineage>
</organism>